<evidence type="ECO:0000256" key="1">
    <source>
        <dbReference type="ARBA" id="ARBA00007381"/>
    </source>
</evidence>
<dbReference type="Gene3D" id="2.40.70.10">
    <property type="entry name" value="Acid Proteases"/>
    <property type="match status" value="1"/>
</dbReference>
<dbReference type="GO" id="GO:0005524">
    <property type="term" value="F:ATP binding"/>
    <property type="evidence" value="ECO:0007669"/>
    <property type="project" value="UniProtKB-KW"/>
</dbReference>
<dbReference type="Pfam" id="PF13456">
    <property type="entry name" value="RVT_3"/>
    <property type="match status" value="1"/>
</dbReference>
<dbReference type="InterPro" id="IPR013126">
    <property type="entry name" value="Hsp_70_fam"/>
</dbReference>
<dbReference type="InterPro" id="IPR043128">
    <property type="entry name" value="Rev_trsase/Diguanyl_cyclase"/>
</dbReference>
<feature type="domain" description="Reverse transcriptase" evidence="6">
    <location>
        <begin position="1436"/>
        <end position="1615"/>
    </location>
</feature>
<keyword evidence="4" id="KW-0233">DNA recombination</keyword>
<dbReference type="SUPFAM" id="SSF100934">
    <property type="entry name" value="Heat shock protein 70kD (HSP70), C-terminal subdomain"/>
    <property type="match status" value="1"/>
</dbReference>
<dbReference type="PRINTS" id="PR00301">
    <property type="entry name" value="HEATSHOCK70"/>
</dbReference>
<evidence type="ECO:0000313" key="8">
    <source>
        <dbReference type="EMBL" id="RWR76766.1"/>
    </source>
</evidence>
<keyword evidence="2" id="KW-0547">Nucleotide-binding</keyword>
<dbReference type="InterPro" id="IPR005162">
    <property type="entry name" value="Retrotrans_gag_dom"/>
</dbReference>
<dbReference type="PROSITE" id="PS00297">
    <property type="entry name" value="HSP70_1"/>
    <property type="match status" value="1"/>
</dbReference>
<comment type="similarity">
    <text evidence="1">Belongs to the heat shock protein 70 family.</text>
</comment>
<dbReference type="Gene3D" id="3.30.420.40">
    <property type="match status" value="2"/>
</dbReference>
<dbReference type="SUPFAM" id="SSF56672">
    <property type="entry name" value="DNA/RNA polymerases"/>
    <property type="match status" value="1"/>
</dbReference>
<evidence type="ECO:0000256" key="4">
    <source>
        <dbReference type="ARBA" id="ARBA00023172"/>
    </source>
</evidence>
<dbReference type="EMBL" id="QPKB01000002">
    <property type="protein sequence ID" value="RWR76766.1"/>
    <property type="molecule type" value="Genomic_DNA"/>
</dbReference>
<sequence length="2089" mass="233763">MEGENNGLAIGIDLGTTYSCVAVWKYDRIEIIPNDQGNRITPSCVAFTEEMRLIGDAAINQASANSINTIFDAKRLLGTRFSDESVQNDMKLWPFKVIATLEDKPIFLVEYKGEEKHFRPEEISSMVLTKMHEIAEAYLGSVVKNAVITVPAYFNNSQRQATKDAGLIAGLNVIGIITEPTAAAIAYGLDNKVGSNGKKKNVLVFDLGGGTFDVSILTIEDEKFEVKAITGDTHLGGEDFNNRMVGQFIRDFKRKHKLDVSDNPNAIRRLNTACEKAKRALSSTMQTTIDIDSLYRGNDFSCTVTRTRFEEVNMDLFRKCMDLVDNCLRDASMDKDCIDNVVLVGGSTRIPKVQQLLQDLFNGKELCKSINPDEAVAYGAAVQATKLSGIGNQKVKDLVLEDVTPLSLGVKVRGGLMCVEIPRNTPIPTEKKSTHYTVEDNQTSCLIHVYQGERPRAADNHLLGVFRLSDIPPAPAREIPIITTYEIDVNGILKVSAEVETTGQKNGITIANDQYGLSKQEIDKMLQDSEKYKLEDQEYKRKVEAKSHLEKMLYKLKNAVQDVTVAVKLAAADRTEVENAIQETIDWLQTRKPLQCEFDNDELLQNVAILNDALGTVDNAENRGKPSYSRMVENAAFHVVGSLRNLTDTILAVQPSDTAILSGYSPIRGRPKKGSDEIFAATRPESCPEVVVTPLQPPRRRDLTLHQTRRKSPVFLDRRRDSGVRSSDEDFDPTYEEIQAQNATIREKDALIRHLQRQLRETAEAADTARQRLQRSSGGGSSRHQQTTPSQRDLRFHLNKRRRSRANDEASSSNRSLSRKRSEDIPEVSNDAQGWLEEQIQQAVRRNLEVAGLTRSHQDAGAFADLGTSPFTSDIKDHPLPRKFTVPRFATYEGASDPAAHLRHFSQRMSVWGDEGHLNCKVFSSSLGELPLKWFCGLPENSISTWQQLQHSFIKKFQAYRAIPKTDADIMALRMKQHENVTQFAKRFWTVYSQIDGSKDEVAIFAFQNALLPDNDLRKDLAGNPVASISALMARVNRFIAQEDDQLRARESFHNGHNTEECRILRSHLEKLVQDGHLKEYVKANDRDEFRARHRNEKSQDSDGSEKLISVIHLAPPPRGSNQARAEARRASHGKPVMAAELEPVAKRPRKEQPKIWFSDDDLEGVQLPPNDPLVVTLKLKNCRVQRILVDPGSSSKVLYFDCFRKMGLSEADLQEARTPLIGFSAQPVYPKGKLTLKVQVEGASVMVDFLVVDAPSPYNAIMGRTWLHNMEAVPSTLHQKLKFPLEDHGRVKIVTVRGNQQMAQQCLMAVVPGSREPKQVNVAELEKEWDRVGQHPEQKSVEELTEVRISPHDPERFFLLGGQLTEPERSELTEFLFQNIGAFAWTPEEMPGIHPEIACHNLNVDSEHKPVMQKARRTGLPQTEAVVEEVGKLLEAGVIKEVQYPVWLANTVVVKKKTGKWRVCVDFTDLNKACPKDSFPLPKIDQMIDATADHDRMSFLDAYRGYHQIPLYAPDEEKTAFITPRGIYCYKVMPFGLKNAGATYQRLVTKMFGAQLGSTVEVYIDDMVVKSKQAVNHLADLAEVFAILKEYKLKLNASKCAFGVGSGKFLGSLVTRRGIEADPNQISAILGVQSPATAKEVQKLTGMAAALNRFISRSSDKCHPFFKLLRNNSKFQWTPECDQALQALKAYLSSPPLLSTPKPEETLYLYLAVSDRAVSSVLIREEENQQKPVYYTSKSLLDPETRYTLLEKLALALVSASRKLSHYFQTHTVTVITKHPLKSVFRKADFSGRLSRWAIELGQYDIRYQPRTAIKAQVLADFIVEFIPPTPALTRLGPEPTDELEVFVDGSSTTKRAGAGAVIQTPDGLVIEQALTLDFKASNNEAEYEALLAGLSSAKILGARQLLVFSDSQLVINQLTGDYQARDDRMSAYRALAKKSLSEFQMVEVKQISRGSNSHADALASLASAVEAGKKRTIEVGSLARPSIELQPPREVLHLDSGPSWMDPIISYLKDDKLPEDKIEAHRLRLKATRFWLSPEGKLYRKSFTGPYLQCVHPSKVEDFLYEIHEGICGSHIGGRSLAYRAIS</sequence>
<dbReference type="Gene3D" id="1.20.1270.10">
    <property type="match status" value="1"/>
</dbReference>
<dbReference type="SUPFAM" id="SSF100920">
    <property type="entry name" value="Heat shock protein 70kD (HSP70), peptide-binding domain"/>
    <property type="match status" value="1"/>
</dbReference>
<dbReference type="CDD" id="cd00303">
    <property type="entry name" value="retropepsin_like"/>
    <property type="match status" value="1"/>
</dbReference>
<dbReference type="FunFam" id="3.30.30.30:FF:000001">
    <property type="entry name" value="heat shock 70 kDa protein-like"/>
    <property type="match status" value="1"/>
</dbReference>
<dbReference type="OrthoDB" id="1738821at2759"/>
<dbReference type="InterPro" id="IPR029047">
    <property type="entry name" value="HSP70_peptide-bd_sf"/>
</dbReference>
<dbReference type="Pfam" id="PF00012">
    <property type="entry name" value="HSP70"/>
    <property type="match status" value="1"/>
</dbReference>
<protein>
    <submittedName>
        <fullName evidence="8">Protein NYNRIN-like protein</fullName>
    </submittedName>
</protein>
<dbReference type="Proteomes" id="UP000283530">
    <property type="component" value="Unassembled WGS sequence"/>
</dbReference>
<evidence type="ECO:0000313" key="9">
    <source>
        <dbReference type="Proteomes" id="UP000283530"/>
    </source>
</evidence>
<dbReference type="InterPro" id="IPR043502">
    <property type="entry name" value="DNA/RNA_pol_sf"/>
</dbReference>
<dbReference type="InterPro" id="IPR018181">
    <property type="entry name" value="Heat_shock_70_CS"/>
</dbReference>
<dbReference type="InterPro" id="IPR012337">
    <property type="entry name" value="RNaseH-like_sf"/>
</dbReference>
<evidence type="ECO:0000256" key="2">
    <source>
        <dbReference type="ARBA" id="ARBA00022741"/>
    </source>
</evidence>
<dbReference type="InterPro" id="IPR000477">
    <property type="entry name" value="RT_dom"/>
</dbReference>
<proteinExistence type="inferred from homology"/>
<dbReference type="FunFam" id="2.60.34.10:FF:000012">
    <property type="entry name" value="Heat shock 70 kDa protein"/>
    <property type="match status" value="1"/>
</dbReference>
<dbReference type="PANTHER" id="PTHR19375">
    <property type="entry name" value="HEAT SHOCK PROTEIN 70KDA"/>
    <property type="match status" value="1"/>
</dbReference>
<dbReference type="Gene3D" id="3.90.640.10">
    <property type="entry name" value="Actin, Chain A, domain 4"/>
    <property type="match status" value="1"/>
</dbReference>
<feature type="compositionally biased region" description="Basic and acidic residues" evidence="5">
    <location>
        <begin position="716"/>
        <end position="728"/>
    </location>
</feature>
<dbReference type="Pfam" id="PF03732">
    <property type="entry name" value="Retrotrans_gag"/>
    <property type="match status" value="1"/>
</dbReference>
<dbReference type="PROSITE" id="PS00329">
    <property type="entry name" value="HSP70_2"/>
    <property type="match status" value="1"/>
</dbReference>
<dbReference type="PROSITE" id="PS50878">
    <property type="entry name" value="RT_POL"/>
    <property type="match status" value="1"/>
</dbReference>
<dbReference type="Gene3D" id="3.30.420.10">
    <property type="entry name" value="Ribonuclease H-like superfamily/Ribonuclease H"/>
    <property type="match status" value="1"/>
</dbReference>
<keyword evidence="3" id="KW-0067">ATP-binding</keyword>
<dbReference type="Gene3D" id="3.30.30.30">
    <property type="match status" value="1"/>
</dbReference>
<gene>
    <name evidence="8" type="ORF">CKAN_00522400</name>
</gene>
<evidence type="ECO:0000259" key="7">
    <source>
        <dbReference type="PROSITE" id="PS50879"/>
    </source>
</evidence>
<dbReference type="CDD" id="cd01647">
    <property type="entry name" value="RT_LTR"/>
    <property type="match status" value="1"/>
</dbReference>
<dbReference type="InterPro" id="IPR021109">
    <property type="entry name" value="Peptidase_aspartic_dom_sf"/>
</dbReference>
<evidence type="ECO:0000256" key="5">
    <source>
        <dbReference type="SAM" id="MobiDB-lite"/>
    </source>
</evidence>
<dbReference type="InterPro" id="IPR043129">
    <property type="entry name" value="ATPase_NBD"/>
</dbReference>
<name>A0A3S3Q189_9MAGN</name>
<dbReference type="Pfam" id="PF17919">
    <property type="entry name" value="RT_RNaseH_2"/>
    <property type="match status" value="1"/>
</dbReference>
<reference evidence="8 9" key="1">
    <citation type="journal article" date="2019" name="Nat. Plants">
        <title>Stout camphor tree genome fills gaps in understanding of flowering plant genome evolution.</title>
        <authorList>
            <person name="Chaw S.M."/>
            <person name="Liu Y.C."/>
            <person name="Wu Y.W."/>
            <person name="Wang H.Y."/>
            <person name="Lin C.I."/>
            <person name="Wu C.S."/>
            <person name="Ke H.M."/>
            <person name="Chang L.Y."/>
            <person name="Hsu C.Y."/>
            <person name="Yang H.T."/>
            <person name="Sudianto E."/>
            <person name="Hsu M.H."/>
            <person name="Wu K.P."/>
            <person name="Wang L.N."/>
            <person name="Leebens-Mack J.H."/>
            <person name="Tsai I.J."/>
        </authorList>
    </citation>
    <scope>NUCLEOTIDE SEQUENCE [LARGE SCALE GENOMIC DNA]</scope>
    <source>
        <strain evidence="9">cv. Chaw 1501</strain>
        <tissue evidence="8">Young leaves</tissue>
    </source>
</reference>
<dbReference type="FunFam" id="3.30.420.40:FF:000026">
    <property type="entry name" value="Heat shock protein 70"/>
    <property type="match status" value="1"/>
</dbReference>
<dbReference type="GO" id="GO:0004523">
    <property type="term" value="F:RNA-DNA hybrid ribonuclease activity"/>
    <property type="evidence" value="ECO:0007669"/>
    <property type="project" value="InterPro"/>
</dbReference>
<feature type="region of interest" description="Disordered" evidence="5">
    <location>
        <begin position="762"/>
        <end position="829"/>
    </location>
</feature>
<dbReference type="STRING" id="337451.A0A3S3Q189"/>
<evidence type="ECO:0000256" key="3">
    <source>
        <dbReference type="ARBA" id="ARBA00022840"/>
    </source>
</evidence>
<dbReference type="FunFam" id="3.90.640.10:FF:000002">
    <property type="entry name" value="Heat shock 70 kDa"/>
    <property type="match status" value="1"/>
</dbReference>
<evidence type="ECO:0000259" key="6">
    <source>
        <dbReference type="PROSITE" id="PS50878"/>
    </source>
</evidence>
<dbReference type="GO" id="GO:0140662">
    <property type="term" value="F:ATP-dependent protein folding chaperone"/>
    <property type="evidence" value="ECO:0007669"/>
    <property type="project" value="InterPro"/>
</dbReference>
<dbReference type="Gene3D" id="2.60.34.10">
    <property type="entry name" value="Substrate Binding Domain Of DNAk, Chain A, domain 1"/>
    <property type="match status" value="1"/>
</dbReference>
<feature type="domain" description="RNase H type-1" evidence="7">
    <location>
        <begin position="1841"/>
        <end position="1970"/>
    </location>
</feature>
<feature type="region of interest" description="Disordered" evidence="5">
    <location>
        <begin position="694"/>
        <end position="734"/>
    </location>
</feature>
<dbReference type="PROSITE" id="PS50879">
    <property type="entry name" value="RNASE_H_1"/>
    <property type="match status" value="1"/>
</dbReference>
<dbReference type="PROSITE" id="PS01036">
    <property type="entry name" value="HSP70_3"/>
    <property type="match status" value="1"/>
</dbReference>
<dbReference type="InterPro" id="IPR029048">
    <property type="entry name" value="HSP70_C_sf"/>
</dbReference>
<dbReference type="SUPFAM" id="SSF53067">
    <property type="entry name" value="Actin-like ATPase domain"/>
    <property type="match status" value="2"/>
</dbReference>
<comment type="caution">
    <text evidence="8">The sequence shown here is derived from an EMBL/GenBank/DDBJ whole genome shotgun (WGS) entry which is preliminary data.</text>
</comment>
<dbReference type="CDD" id="cd09279">
    <property type="entry name" value="RNase_HI_like"/>
    <property type="match status" value="1"/>
</dbReference>
<dbReference type="GO" id="GO:0003676">
    <property type="term" value="F:nucleic acid binding"/>
    <property type="evidence" value="ECO:0007669"/>
    <property type="project" value="InterPro"/>
</dbReference>
<dbReference type="InterPro" id="IPR002156">
    <property type="entry name" value="RNaseH_domain"/>
</dbReference>
<dbReference type="GO" id="GO:0006310">
    <property type="term" value="P:DNA recombination"/>
    <property type="evidence" value="ECO:0007669"/>
    <property type="project" value="UniProtKB-KW"/>
</dbReference>
<keyword evidence="9" id="KW-1185">Reference proteome</keyword>
<dbReference type="InterPro" id="IPR041577">
    <property type="entry name" value="RT_RNaseH_2"/>
</dbReference>
<dbReference type="Gene3D" id="3.10.10.10">
    <property type="entry name" value="HIV Type 1 Reverse Transcriptase, subunit A, domain 1"/>
    <property type="match status" value="1"/>
</dbReference>
<feature type="region of interest" description="Disordered" evidence="5">
    <location>
        <begin position="1115"/>
        <end position="1135"/>
    </location>
</feature>
<organism evidence="8 9">
    <name type="scientific">Cinnamomum micranthum f. kanehirae</name>
    <dbReference type="NCBI Taxonomy" id="337451"/>
    <lineage>
        <taxon>Eukaryota</taxon>
        <taxon>Viridiplantae</taxon>
        <taxon>Streptophyta</taxon>
        <taxon>Embryophyta</taxon>
        <taxon>Tracheophyta</taxon>
        <taxon>Spermatophyta</taxon>
        <taxon>Magnoliopsida</taxon>
        <taxon>Magnoliidae</taxon>
        <taxon>Laurales</taxon>
        <taxon>Lauraceae</taxon>
        <taxon>Cinnamomum</taxon>
    </lineage>
</organism>
<dbReference type="Pfam" id="PF00078">
    <property type="entry name" value="RVT_1"/>
    <property type="match status" value="1"/>
</dbReference>
<accession>A0A3S3Q189</accession>
<dbReference type="Gene3D" id="3.30.70.270">
    <property type="match status" value="2"/>
</dbReference>
<dbReference type="SUPFAM" id="SSF53098">
    <property type="entry name" value="Ribonuclease H-like"/>
    <property type="match status" value="1"/>
</dbReference>
<dbReference type="InterPro" id="IPR036397">
    <property type="entry name" value="RNaseH_sf"/>
</dbReference>